<comment type="catalytic activity">
    <reaction evidence="1">
        <text>3-hydroxy-2-methylpropanoyl-CoA + H2O = 3-hydroxy-2-methylpropanoate + CoA + H(+)</text>
        <dbReference type="Rhea" id="RHEA:20888"/>
        <dbReference type="ChEBI" id="CHEBI:11805"/>
        <dbReference type="ChEBI" id="CHEBI:15377"/>
        <dbReference type="ChEBI" id="CHEBI:15378"/>
        <dbReference type="ChEBI" id="CHEBI:57287"/>
        <dbReference type="ChEBI" id="CHEBI:57340"/>
        <dbReference type="EC" id="3.1.2.4"/>
    </reaction>
</comment>
<proteinExistence type="predicted"/>
<comment type="caution">
    <text evidence="5">The sequence shown here is derived from an EMBL/GenBank/DDBJ whole genome shotgun (WGS) entry which is preliminary data.</text>
</comment>
<dbReference type="SUPFAM" id="SSF52096">
    <property type="entry name" value="ClpP/crotonase"/>
    <property type="match status" value="1"/>
</dbReference>
<evidence type="ECO:0000256" key="3">
    <source>
        <dbReference type="ARBA" id="ARBA00022801"/>
    </source>
</evidence>
<sequence length="340" mass="38656">MSFFLSRLPDGSRVGKYLALTGKKLRAMETVLAGIATDLIPEERIPAFVERLCATPTSDIRAINLITDEFVRGSPSEKDWEEWGLNGHLQKAFERCFKNEKLQDIFKALEKENTEWAKDTLQRMRKYSPTYMKVVVEELKRGKKKDLASCFRMEYRIAKAFLKTRDLQTGVKSVLIDKTKEPPEWNPPLDQVLDKKALPDSEVQATFFDGSVKGEEDWDEEVRDLGLWDGRTYMDYPHRTVAGLPREEDVRVVVAGKNECAWEANSAGSFAMTSEEVLNWFAQNWGAFLDSSTLGPLNALPEGVGGRKHFITQSKDPLAASSPRGKRAEAWLIRQVRKHP</sequence>
<dbReference type="GO" id="GO:0006574">
    <property type="term" value="P:L-valine catabolic process"/>
    <property type="evidence" value="ECO:0007669"/>
    <property type="project" value="TreeGrafter"/>
</dbReference>
<evidence type="ECO:0000259" key="4">
    <source>
        <dbReference type="Pfam" id="PF16113"/>
    </source>
</evidence>
<dbReference type="EC" id="3.1.2.4" evidence="2"/>
<feature type="domain" description="Enoyl-CoA hydratase/isomerase" evidence="4">
    <location>
        <begin position="1"/>
        <end position="192"/>
    </location>
</feature>
<dbReference type="Pfam" id="PF16113">
    <property type="entry name" value="ECH_2"/>
    <property type="match status" value="1"/>
</dbReference>
<evidence type="ECO:0000256" key="1">
    <source>
        <dbReference type="ARBA" id="ARBA00001709"/>
    </source>
</evidence>
<organism evidence="5 6">
    <name type="scientific">Rhizophlyctis rosea</name>
    <dbReference type="NCBI Taxonomy" id="64517"/>
    <lineage>
        <taxon>Eukaryota</taxon>
        <taxon>Fungi</taxon>
        <taxon>Fungi incertae sedis</taxon>
        <taxon>Chytridiomycota</taxon>
        <taxon>Chytridiomycota incertae sedis</taxon>
        <taxon>Chytridiomycetes</taxon>
        <taxon>Rhizophlyctidales</taxon>
        <taxon>Rhizophlyctidaceae</taxon>
        <taxon>Rhizophlyctis</taxon>
    </lineage>
</organism>
<dbReference type="Gene3D" id="3.90.226.10">
    <property type="entry name" value="2-enoyl-CoA Hydratase, Chain A, domain 1"/>
    <property type="match status" value="1"/>
</dbReference>
<protein>
    <recommendedName>
        <fullName evidence="2">3-hydroxyisobutyryl-CoA hydrolase</fullName>
        <ecNumber evidence="2">3.1.2.4</ecNumber>
    </recommendedName>
</protein>
<dbReference type="PANTHER" id="PTHR43176:SF3">
    <property type="entry name" value="3-HYDROXYISOBUTYRYL-COA HYDROLASE, MITOCHONDRIAL"/>
    <property type="match status" value="1"/>
</dbReference>
<dbReference type="EMBL" id="JADGJD010000001">
    <property type="protein sequence ID" value="KAJ3057558.1"/>
    <property type="molecule type" value="Genomic_DNA"/>
</dbReference>
<dbReference type="InterPro" id="IPR029045">
    <property type="entry name" value="ClpP/crotonase-like_dom_sf"/>
</dbReference>
<keyword evidence="6" id="KW-1185">Reference proteome</keyword>
<dbReference type="PANTHER" id="PTHR43176">
    <property type="entry name" value="3-HYDROXYISOBUTYRYL-COA HYDROLASE-RELATED"/>
    <property type="match status" value="1"/>
</dbReference>
<evidence type="ECO:0000313" key="5">
    <source>
        <dbReference type="EMBL" id="KAJ3057558.1"/>
    </source>
</evidence>
<reference evidence="5" key="1">
    <citation type="submission" date="2020-05" db="EMBL/GenBank/DDBJ databases">
        <title>Phylogenomic resolution of chytrid fungi.</title>
        <authorList>
            <person name="Stajich J.E."/>
            <person name="Amses K."/>
            <person name="Simmons R."/>
            <person name="Seto K."/>
            <person name="Myers J."/>
            <person name="Bonds A."/>
            <person name="Quandt C.A."/>
            <person name="Barry K."/>
            <person name="Liu P."/>
            <person name="Grigoriev I."/>
            <person name="Longcore J.E."/>
            <person name="James T.Y."/>
        </authorList>
    </citation>
    <scope>NUCLEOTIDE SEQUENCE</scope>
    <source>
        <strain evidence="5">JEL0318</strain>
    </source>
</reference>
<name>A0AAD5X6S7_9FUNG</name>
<dbReference type="GO" id="GO:0005739">
    <property type="term" value="C:mitochondrion"/>
    <property type="evidence" value="ECO:0007669"/>
    <property type="project" value="TreeGrafter"/>
</dbReference>
<dbReference type="InterPro" id="IPR045004">
    <property type="entry name" value="ECH_dom"/>
</dbReference>
<dbReference type="Proteomes" id="UP001212841">
    <property type="component" value="Unassembled WGS sequence"/>
</dbReference>
<keyword evidence="3" id="KW-0378">Hydrolase</keyword>
<accession>A0AAD5X6S7</accession>
<dbReference type="GO" id="GO:0003860">
    <property type="term" value="F:3-hydroxyisobutyryl-CoA hydrolase activity"/>
    <property type="evidence" value="ECO:0007669"/>
    <property type="project" value="UniProtKB-EC"/>
</dbReference>
<evidence type="ECO:0000256" key="2">
    <source>
        <dbReference type="ARBA" id="ARBA00011915"/>
    </source>
</evidence>
<dbReference type="AlphaFoldDB" id="A0AAD5X6S7"/>
<dbReference type="InterPro" id="IPR032259">
    <property type="entry name" value="HIBYL-CoA-H"/>
</dbReference>
<evidence type="ECO:0000313" key="6">
    <source>
        <dbReference type="Proteomes" id="UP001212841"/>
    </source>
</evidence>
<gene>
    <name evidence="5" type="ORF">HK097_000024</name>
</gene>